<dbReference type="InterPro" id="IPR008937">
    <property type="entry name" value="Ras-like_GEF"/>
</dbReference>
<feature type="compositionally biased region" description="Polar residues" evidence="3">
    <location>
        <begin position="225"/>
        <end position="238"/>
    </location>
</feature>
<dbReference type="InterPro" id="IPR023578">
    <property type="entry name" value="Ras_GEF_dom_sf"/>
</dbReference>
<evidence type="ECO:0000313" key="6">
    <source>
        <dbReference type="EMBL" id="KAJ7212061.1"/>
    </source>
</evidence>
<dbReference type="SUPFAM" id="SSF48366">
    <property type="entry name" value="Ras GEF"/>
    <property type="match status" value="1"/>
</dbReference>
<keyword evidence="7" id="KW-1185">Reference proteome</keyword>
<evidence type="ECO:0000259" key="4">
    <source>
        <dbReference type="PROSITE" id="PS50009"/>
    </source>
</evidence>
<evidence type="ECO:0000259" key="5">
    <source>
        <dbReference type="PROSITE" id="PS50212"/>
    </source>
</evidence>
<dbReference type="Pfam" id="PF00617">
    <property type="entry name" value="RasGEF"/>
    <property type="match status" value="1"/>
</dbReference>
<feature type="compositionally biased region" description="Polar residues" evidence="3">
    <location>
        <begin position="185"/>
        <end position="196"/>
    </location>
</feature>
<dbReference type="PANTHER" id="PTHR23113">
    <property type="entry name" value="GUANINE NUCLEOTIDE EXCHANGE FACTOR"/>
    <property type="match status" value="1"/>
</dbReference>
<dbReference type="SMART" id="SM00147">
    <property type="entry name" value="RasGEF"/>
    <property type="match status" value="1"/>
</dbReference>
<feature type="compositionally biased region" description="Basic and acidic residues" evidence="3">
    <location>
        <begin position="22"/>
        <end position="31"/>
    </location>
</feature>
<reference evidence="6" key="1">
    <citation type="submission" date="2023-03" db="EMBL/GenBank/DDBJ databases">
        <title>Massive genome expansion in bonnet fungi (Mycena s.s.) driven by repeated elements and novel gene families across ecological guilds.</title>
        <authorList>
            <consortium name="Lawrence Berkeley National Laboratory"/>
            <person name="Harder C.B."/>
            <person name="Miyauchi S."/>
            <person name="Viragh M."/>
            <person name="Kuo A."/>
            <person name="Thoen E."/>
            <person name="Andreopoulos B."/>
            <person name="Lu D."/>
            <person name="Skrede I."/>
            <person name="Drula E."/>
            <person name="Henrissat B."/>
            <person name="Morin E."/>
            <person name="Kohler A."/>
            <person name="Barry K."/>
            <person name="LaButti K."/>
            <person name="Morin E."/>
            <person name="Salamov A."/>
            <person name="Lipzen A."/>
            <person name="Mereny Z."/>
            <person name="Hegedus B."/>
            <person name="Baldrian P."/>
            <person name="Stursova M."/>
            <person name="Weitz H."/>
            <person name="Taylor A."/>
            <person name="Grigoriev I.V."/>
            <person name="Nagy L.G."/>
            <person name="Martin F."/>
            <person name="Kauserud H."/>
        </authorList>
    </citation>
    <scope>NUCLEOTIDE SEQUENCE</scope>
    <source>
        <strain evidence="6">9144</strain>
    </source>
</reference>
<organism evidence="6 7">
    <name type="scientific">Mycena pura</name>
    <dbReference type="NCBI Taxonomy" id="153505"/>
    <lineage>
        <taxon>Eukaryota</taxon>
        <taxon>Fungi</taxon>
        <taxon>Dikarya</taxon>
        <taxon>Basidiomycota</taxon>
        <taxon>Agaricomycotina</taxon>
        <taxon>Agaricomycetes</taxon>
        <taxon>Agaricomycetidae</taxon>
        <taxon>Agaricales</taxon>
        <taxon>Marasmiineae</taxon>
        <taxon>Mycenaceae</taxon>
        <taxon>Mycena</taxon>
    </lineage>
</organism>
<protein>
    <submittedName>
        <fullName evidence="6">Ras guanine nucleotide exchange factor domain-containing protein</fullName>
    </submittedName>
</protein>
<sequence length="807" mass="89932">MPPLTIAERERLRKFQKKLLGHDSESIHSDEVDAPSSPRMAKSTALHGLPIMALFPSLKAPTRMLRKMTQLEQLEQMITIVPVFRSCIDSILKSITCGNIFLRTCVVYMLLHDAISSASLKLNQHIAKISSSVPSCTTEDMAEAVNLVEKILNYLVLLHRSAENFYRTTSKPLPDLPDGGVDVESTVSPDQATPSPIVTDDPRPPPSIEDGDKSSSDPLAFDTTVGASSESPGNTSKVLATPRHKNKFIRRLLQMPLESSAAELSGRPILAAITSSLNSSTPSLVRSESLDDKRDNPYVVRQSFLYDCTDPFCPEKRIVMPLPKGDVVAIRLDSNGDIKAASLAALIMLLTSHHAFAVDDICETFFLTFRLFSSPRQVLTALQARWDERPPDTLLTAAQQRVWNQHKRYVHNCLAHLVLAWLDEYWRPADDFCVLGRLRTFVKRFPAAGVVESVISLVWESIERATKEEYIPRLQRAKAVERRGAPPVAPPFKMVLSQEEEYRVNINVFMSCAGRKQFAGQITDLSHTLFCNIDPEGAVARWVTGTPTFFELQKFEEELLFWVAQCILDGKSRSERVQLIEFWLGVATICVELRNFSSASAIFGGLVFSPVERLSLTILQISILSKEQYRKLNGLFDGANNFVVYRRALAEKDLPAVPLMTVLRKDTISANEISGSVALTDDPDAEKRLINFSAFRMLKKVICTMEACLISFKIKPIVVIQDWIRSEIARFPQSEHAALSQKMDVLSCNLEARAPDPIQKGQTWLQTVKGSVESGSFTLHTIPDPNATPTPKAKAIATILSFRIAVK</sequence>
<dbReference type="AlphaFoldDB" id="A0AAD6YBK1"/>
<feature type="domain" description="N-terminal Ras-GEF" evidence="5">
    <location>
        <begin position="334"/>
        <end position="466"/>
    </location>
</feature>
<dbReference type="GO" id="GO:0005085">
    <property type="term" value="F:guanyl-nucleotide exchange factor activity"/>
    <property type="evidence" value="ECO:0007669"/>
    <property type="project" value="UniProtKB-KW"/>
</dbReference>
<name>A0AAD6YBK1_9AGAR</name>
<evidence type="ECO:0000313" key="7">
    <source>
        <dbReference type="Proteomes" id="UP001219525"/>
    </source>
</evidence>
<accession>A0AAD6YBK1</accession>
<dbReference type="Pfam" id="PF00618">
    <property type="entry name" value="RasGEF_N"/>
    <property type="match status" value="1"/>
</dbReference>
<evidence type="ECO:0000256" key="2">
    <source>
        <dbReference type="PROSITE-ProRule" id="PRU00168"/>
    </source>
</evidence>
<dbReference type="PROSITE" id="PS50009">
    <property type="entry name" value="RASGEF_CAT"/>
    <property type="match status" value="1"/>
</dbReference>
<gene>
    <name evidence="6" type="ORF">GGX14DRAFT_621545</name>
</gene>
<proteinExistence type="predicted"/>
<evidence type="ECO:0000256" key="1">
    <source>
        <dbReference type="ARBA" id="ARBA00022658"/>
    </source>
</evidence>
<dbReference type="InterPro" id="IPR001895">
    <property type="entry name" value="RASGEF_cat_dom"/>
</dbReference>
<feature type="region of interest" description="Disordered" evidence="3">
    <location>
        <begin position="22"/>
        <end position="41"/>
    </location>
</feature>
<comment type="caution">
    <text evidence="6">The sequence shown here is derived from an EMBL/GenBank/DDBJ whole genome shotgun (WGS) entry which is preliminary data.</text>
</comment>
<dbReference type="InterPro" id="IPR000651">
    <property type="entry name" value="Ras-like_Gua-exchang_fac_N"/>
</dbReference>
<dbReference type="Proteomes" id="UP001219525">
    <property type="component" value="Unassembled WGS sequence"/>
</dbReference>
<dbReference type="CDD" id="cd06224">
    <property type="entry name" value="REM"/>
    <property type="match status" value="1"/>
</dbReference>
<keyword evidence="1 2" id="KW-0344">Guanine-nucleotide releasing factor</keyword>
<evidence type="ECO:0000256" key="3">
    <source>
        <dbReference type="SAM" id="MobiDB-lite"/>
    </source>
</evidence>
<dbReference type="EMBL" id="JARJCW010000024">
    <property type="protein sequence ID" value="KAJ7212061.1"/>
    <property type="molecule type" value="Genomic_DNA"/>
</dbReference>
<feature type="domain" description="Ras-GEF" evidence="4">
    <location>
        <begin position="514"/>
        <end position="742"/>
    </location>
</feature>
<dbReference type="Gene3D" id="1.20.870.10">
    <property type="entry name" value="Son of sevenless (SoS) protein Chain: S domain 1"/>
    <property type="match status" value="1"/>
</dbReference>
<feature type="region of interest" description="Disordered" evidence="3">
    <location>
        <begin position="168"/>
        <end position="241"/>
    </location>
</feature>
<dbReference type="GO" id="GO:0005886">
    <property type="term" value="C:plasma membrane"/>
    <property type="evidence" value="ECO:0007669"/>
    <property type="project" value="TreeGrafter"/>
</dbReference>
<dbReference type="PROSITE" id="PS50212">
    <property type="entry name" value="RASGEF_NTER"/>
    <property type="match status" value="1"/>
</dbReference>
<dbReference type="Gene3D" id="1.10.840.10">
    <property type="entry name" value="Ras guanine-nucleotide exchange factors catalytic domain"/>
    <property type="match status" value="1"/>
</dbReference>
<dbReference type="SMART" id="SM00229">
    <property type="entry name" value="RasGEFN"/>
    <property type="match status" value="1"/>
</dbReference>
<dbReference type="GO" id="GO:0007265">
    <property type="term" value="P:Ras protein signal transduction"/>
    <property type="evidence" value="ECO:0007669"/>
    <property type="project" value="TreeGrafter"/>
</dbReference>
<dbReference type="InterPro" id="IPR036964">
    <property type="entry name" value="RASGEF_cat_dom_sf"/>
</dbReference>
<dbReference type="PANTHER" id="PTHR23113:SF99">
    <property type="entry name" value="RASGEF DOMAIN-CONTAINING PROTEIN"/>
    <property type="match status" value="1"/>
</dbReference>